<dbReference type="PROSITE" id="PS00175">
    <property type="entry name" value="PG_MUTASE"/>
    <property type="match status" value="1"/>
</dbReference>
<evidence type="ECO:0000256" key="10">
    <source>
        <dbReference type="RuleBase" id="RU004512"/>
    </source>
</evidence>
<sequence>MSKLWRDQPHGIYEEGWNLWDNGDMSYKLVLLRHGESEWNAKNLFTGWVDVPLSDKGRAEATHGGELLKEAGVKPDLLFTSMLRRAIMTANLALDAADRHWIPVERNWRLNERHYGALQGKNKKEIRDEYGEEQFMLWRRSFDVAPPAIEAGSEFSQDTDPRYAGEPVPMSECLKDVIARLLPYWDETIVPAIKTGKTVMIAAHGNSLRAIVKHLDEISDEDIAGVNIPTGIPLVYELDEETLKPIKKGGTYLDPEAEAKIAAVANQGK</sequence>
<feature type="binding site" evidence="6 8">
    <location>
        <begin position="139"/>
        <end position="140"/>
    </location>
    <ligand>
        <name>substrate</name>
    </ligand>
</feature>
<dbReference type="CDD" id="cd07067">
    <property type="entry name" value="HP_PGM_like"/>
    <property type="match status" value="1"/>
</dbReference>
<evidence type="ECO:0000256" key="6">
    <source>
        <dbReference type="HAMAP-Rule" id="MF_01039"/>
    </source>
</evidence>
<keyword evidence="4 6" id="KW-0324">Glycolysis</keyword>
<evidence type="ECO:0000256" key="2">
    <source>
        <dbReference type="ARBA" id="ARBA00006717"/>
    </source>
</evidence>
<dbReference type="InterPro" id="IPR001345">
    <property type="entry name" value="PG/BPGM_mutase_AS"/>
</dbReference>
<keyword evidence="12" id="KW-1185">Reference proteome</keyword>
<dbReference type="GO" id="GO:0006094">
    <property type="term" value="P:gluconeogenesis"/>
    <property type="evidence" value="ECO:0007669"/>
    <property type="project" value="UniProtKB-UniRule"/>
</dbReference>
<dbReference type="InterPro" id="IPR029033">
    <property type="entry name" value="His_PPase_superfam"/>
</dbReference>
<evidence type="ECO:0000313" key="12">
    <source>
        <dbReference type="Proteomes" id="UP000003553"/>
    </source>
</evidence>
<dbReference type="EC" id="5.4.2.11" evidence="6 10"/>
<dbReference type="NCBIfam" id="NF010718">
    <property type="entry name" value="PRK14120.1"/>
    <property type="match status" value="1"/>
</dbReference>
<dbReference type="InterPro" id="IPR013078">
    <property type="entry name" value="His_Pase_superF_clade-1"/>
</dbReference>
<dbReference type="HAMAP" id="MF_01039">
    <property type="entry name" value="PGAM_GpmA"/>
    <property type="match status" value="1"/>
</dbReference>
<evidence type="ECO:0000256" key="8">
    <source>
        <dbReference type="PIRSR" id="PIRSR613078-2"/>
    </source>
</evidence>
<dbReference type="AlphaFoldDB" id="A7BBH0"/>
<organism evidence="11 12">
    <name type="scientific">Schaalia dentiphila ATCC 17982</name>
    <dbReference type="NCBI Taxonomy" id="411466"/>
    <lineage>
        <taxon>Bacteria</taxon>
        <taxon>Bacillati</taxon>
        <taxon>Actinomycetota</taxon>
        <taxon>Actinomycetes</taxon>
        <taxon>Actinomycetales</taxon>
        <taxon>Actinomycetaceae</taxon>
        <taxon>Schaalia</taxon>
        <taxon>Schaalia dentiphila</taxon>
    </lineage>
</organism>
<reference evidence="11" key="2">
    <citation type="submission" date="2015-05" db="EMBL/GenBank/DDBJ databases">
        <title>Draft genome sequence of Actinomyces odontolyticus (ATCC 17982).</title>
        <authorList>
            <person name="Sudarsanam P."/>
            <person name="Ley R."/>
            <person name="Guruge J."/>
            <person name="Turnbaugh P.J."/>
            <person name="Mahowald M."/>
            <person name="Liep D."/>
            <person name="Gordon J."/>
        </authorList>
    </citation>
    <scope>NUCLEOTIDE SEQUENCE</scope>
    <source>
        <strain evidence="11">ATCC 17982</strain>
    </source>
</reference>
<dbReference type="UniPathway" id="UPA00109">
    <property type="reaction ID" value="UER00186"/>
</dbReference>
<dbReference type="NCBIfam" id="NF010713">
    <property type="entry name" value="PRK14115.1"/>
    <property type="match status" value="1"/>
</dbReference>
<dbReference type="HOGENOM" id="CLU_033323_1_1_11"/>
<dbReference type="PANTHER" id="PTHR11931">
    <property type="entry name" value="PHOSPHOGLYCERATE MUTASE"/>
    <property type="match status" value="1"/>
</dbReference>
<feature type="binding site" evidence="6 8">
    <location>
        <position position="123"/>
    </location>
    <ligand>
        <name>substrate</name>
    </ligand>
</feature>
<feature type="binding site" evidence="6 8">
    <location>
        <begin position="205"/>
        <end position="206"/>
    </location>
    <ligand>
        <name>substrate</name>
    </ligand>
</feature>
<evidence type="ECO:0000256" key="3">
    <source>
        <dbReference type="ARBA" id="ARBA00022432"/>
    </source>
</evidence>
<reference evidence="11" key="1">
    <citation type="submission" date="2007-04" db="EMBL/GenBank/DDBJ databases">
        <authorList>
            <person name="Fulton L."/>
            <person name="Clifton S."/>
            <person name="Fulton B."/>
            <person name="Xu J."/>
            <person name="Minx P."/>
            <person name="Pepin K.H."/>
            <person name="Johnson M."/>
            <person name="Thiruvilangam P."/>
            <person name="Bhonagiri V."/>
            <person name="Nash W.E."/>
            <person name="Mardis E.R."/>
            <person name="Wilson R.K."/>
        </authorList>
    </citation>
    <scope>NUCLEOTIDE SEQUENCE [LARGE SCALE GENOMIC DNA]</scope>
    <source>
        <strain evidence="11">ATCC 17982</strain>
    </source>
</reference>
<dbReference type="FunFam" id="3.40.50.1240:FF:000003">
    <property type="entry name" value="2,3-bisphosphoglycerate-dependent phosphoglycerate mutase"/>
    <property type="match status" value="1"/>
</dbReference>
<dbReference type="SUPFAM" id="SSF53254">
    <property type="entry name" value="Phosphoglycerate mutase-like"/>
    <property type="match status" value="1"/>
</dbReference>
<feature type="binding site" evidence="6 8">
    <location>
        <begin position="46"/>
        <end position="47"/>
    </location>
    <ligand>
        <name>substrate</name>
    </ligand>
</feature>
<keyword evidence="5 6" id="KW-0413">Isomerase</keyword>
<dbReference type="Gene3D" id="3.40.50.1240">
    <property type="entry name" value="Phosphoglycerate mutase-like"/>
    <property type="match status" value="1"/>
</dbReference>
<evidence type="ECO:0000313" key="11">
    <source>
        <dbReference type="EMBL" id="EDN80544.1"/>
    </source>
</evidence>
<dbReference type="eggNOG" id="COG0588">
    <property type="taxonomic scope" value="Bacteria"/>
</dbReference>
<feature type="binding site" evidence="6 8">
    <location>
        <begin position="112"/>
        <end position="115"/>
    </location>
    <ligand>
        <name>substrate</name>
    </ligand>
</feature>
<accession>A7BBH0</accession>
<feature type="site" description="Transition state stabilizer" evidence="6 9">
    <location>
        <position position="204"/>
    </location>
</feature>
<gene>
    <name evidence="6" type="primary">gpmA</name>
    <name evidence="11" type="ORF">ACTODO_00991</name>
</gene>
<comment type="similarity">
    <text evidence="2 6">Belongs to the phosphoglycerate mutase family. BPG-dependent PGAM subfamily.</text>
</comment>
<protein>
    <recommendedName>
        <fullName evidence="6 10">2,3-bisphosphoglycerate-dependent phosphoglycerate mutase</fullName>
        <shortName evidence="6">BPG-dependent PGAM</shortName>
        <shortName evidence="6">PGAM</shortName>
        <shortName evidence="6">Phosphoglyceromutase</shortName>
        <shortName evidence="6">dPGM</shortName>
        <ecNumber evidence="6 10">5.4.2.11</ecNumber>
    </recommendedName>
</protein>
<comment type="catalytic activity">
    <reaction evidence="1 6 10">
        <text>(2R)-2-phosphoglycerate = (2R)-3-phosphoglycerate</text>
        <dbReference type="Rhea" id="RHEA:15901"/>
        <dbReference type="ChEBI" id="CHEBI:58272"/>
        <dbReference type="ChEBI" id="CHEBI:58289"/>
        <dbReference type="EC" id="5.4.2.11"/>
    </reaction>
</comment>
<dbReference type="GO" id="GO:0006096">
    <property type="term" value="P:glycolytic process"/>
    <property type="evidence" value="ECO:0007669"/>
    <property type="project" value="UniProtKB-UniRule"/>
</dbReference>
<dbReference type="NCBIfam" id="TIGR01258">
    <property type="entry name" value="pgm_1"/>
    <property type="match status" value="1"/>
</dbReference>
<feature type="binding site" evidence="6 8">
    <location>
        <position position="85"/>
    </location>
    <ligand>
        <name>substrate</name>
    </ligand>
</feature>
<dbReference type="EMBL" id="AAYI02000004">
    <property type="protein sequence ID" value="EDN80544.1"/>
    <property type="molecule type" value="Genomic_DNA"/>
</dbReference>
<evidence type="ECO:0000256" key="7">
    <source>
        <dbReference type="PIRSR" id="PIRSR613078-1"/>
    </source>
</evidence>
<dbReference type="InterPro" id="IPR005952">
    <property type="entry name" value="Phosphogly_mut1"/>
</dbReference>
<keyword evidence="3 6" id="KW-0312">Gluconeogenesis</keyword>
<feature type="binding site" evidence="6 8">
    <location>
        <begin position="33"/>
        <end position="40"/>
    </location>
    <ligand>
        <name>substrate</name>
    </ligand>
</feature>
<comment type="pathway">
    <text evidence="6 10">Carbohydrate degradation; glycolysis; pyruvate from D-glyceraldehyde 3-phosphate: step 3/5.</text>
</comment>
<dbReference type="GO" id="GO:0004619">
    <property type="term" value="F:phosphoglycerate mutase activity"/>
    <property type="evidence" value="ECO:0007669"/>
    <property type="project" value="UniProtKB-UniRule"/>
</dbReference>
<dbReference type="Proteomes" id="UP000003553">
    <property type="component" value="Unassembled WGS sequence"/>
</dbReference>
<feature type="active site" description="Tele-phosphohistidine intermediate" evidence="6 7">
    <location>
        <position position="34"/>
    </location>
</feature>
<dbReference type="SMART" id="SM00855">
    <property type="entry name" value="PGAM"/>
    <property type="match status" value="1"/>
</dbReference>
<evidence type="ECO:0000256" key="4">
    <source>
        <dbReference type="ARBA" id="ARBA00023152"/>
    </source>
</evidence>
<evidence type="ECO:0000256" key="9">
    <source>
        <dbReference type="PIRSR" id="PIRSR613078-3"/>
    </source>
</evidence>
<feature type="active site" description="Proton donor/acceptor" evidence="6 7">
    <location>
        <position position="112"/>
    </location>
</feature>
<evidence type="ECO:0000256" key="1">
    <source>
        <dbReference type="ARBA" id="ARBA00000380"/>
    </source>
</evidence>
<name>A7BBH0_9ACTO</name>
<evidence type="ECO:0000256" key="5">
    <source>
        <dbReference type="ARBA" id="ARBA00023235"/>
    </source>
</evidence>
<dbReference type="Pfam" id="PF00300">
    <property type="entry name" value="His_Phos_1"/>
    <property type="match status" value="1"/>
</dbReference>
<comment type="function">
    <text evidence="6 10">Catalyzes the interconversion of 2-phosphoglycerate and 3-phosphoglycerate.</text>
</comment>
<proteinExistence type="inferred from homology"/>
<comment type="caution">
    <text evidence="11">The sequence shown here is derived from an EMBL/GenBank/DDBJ whole genome shotgun (WGS) entry which is preliminary data.</text>
</comment>